<name>A0ABQ3SLH1_9ACTN</name>
<protein>
    <submittedName>
        <fullName evidence="1">Uncharacterized protein</fullName>
    </submittedName>
</protein>
<reference evidence="2" key="1">
    <citation type="submission" date="2023-07" db="EMBL/GenBank/DDBJ databases">
        <title>Whole genome shotgun sequence of Streptomyces nojiriensis NBRC 13794.</title>
        <authorList>
            <person name="Komaki H."/>
            <person name="Tamura T."/>
        </authorList>
    </citation>
    <scope>NUCLEOTIDE SEQUENCE [LARGE SCALE GENOMIC DNA]</scope>
    <source>
        <strain evidence="2">NBRC 13794</strain>
    </source>
</reference>
<evidence type="ECO:0000313" key="1">
    <source>
        <dbReference type="EMBL" id="GHI68980.1"/>
    </source>
</evidence>
<dbReference type="Gene3D" id="3.40.50.150">
    <property type="entry name" value="Vaccinia Virus protein VP39"/>
    <property type="match status" value="1"/>
</dbReference>
<dbReference type="EMBL" id="BNEC01000005">
    <property type="protein sequence ID" value="GHI68980.1"/>
    <property type="molecule type" value="Genomic_DNA"/>
</dbReference>
<dbReference type="InterPro" id="IPR002052">
    <property type="entry name" value="DNA_methylase_N6_adenine_CS"/>
</dbReference>
<comment type="caution">
    <text evidence="1">The sequence shown here is derived from an EMBL/GenBank/DDBJ whole genome shotgun (WGS) entry which is preliminary data.</text>
</comment>
<evidence type="ECO:0000313" key="2">
    <source>
        <dbReference type="Proteomes" id="UP000613974"/>
    </source>
</evidence>
<accession>A0ABQ3SLH1</accession>
<organism evidence="1 2">
    <name type="scientific">Streptomyces nojiriensis</name>
    <dbReference type="NCBI Taxonomy" id="66374"/>
    <lineage>
        <taxon>Bacteria</taxon>
        <taxon>Bacillati</taxon>
        <taxon>Actinomycetota</taxon>
        <taxon>Actinomycetes</taxon>
        <taxon>Kitasatosporales</taxon>
        <taxon>Streptomycetaceae</taxon>
        <taxon>Streptomyces</taxon>
    </lineage>
</organism>
<dbReference type="Proteomes" id="UP000613974">
    <property type="component" value="Unassembled WGS sequence"/>
</dbReference>
<keyword evidence="2" id="KW-1185">Reference proteome</keyword>
<dbReference type="SUPFAM" id="SSF53335">
    <property type="entry name" value="S-adenosyl-L-methionine-dependent methyltransferases"/>
    <property type="match status" value="1"/>
</dbReference>
<gene>
    <name evidence="1" type="ORF">Snoj_28980</name>
</gene>
<sequence>MCVERNPEYVAVGKRVLPDARWICADIVTMDTKTLGLGGFDYAVANPPYGPRVQRAGAGPAIKAAGLSSTPST</sequence>
<dbReference type="PROSITE" id="PS00092">
    <property type="entry name" value="N6_MTASE"/>
    <property type="match status" value="1"/>
</dbReference>
<dbReference type="InterPro" id="IPR029063">
    <property type="entry name" value="SAM-dependent_MTases_sf"/>
</dbReference>
<proteinExistence type="predicted"/>